<dbReference type="Proteomes" id="UP000015103">
    <property type="component" value="Unassembled WGS sequence"/>
</dbReference>
<dbReference type="VEuPathDB" id="VectorBase:RPRC000396"/>
<reference evidence="1" key="1">
    <citation type="submission" date="2015-05" db="UniProtKB">
        <authorList>
            <consortium name="EnsemblMetazoa"/>
        </authorList>
    </citation>
    <scope>IDENTIFICATION</scope>
</reference>
<organism evidence="1 2">
    <name type="scientific">Rhodnius prolixus</name>
    <name type="common">Triatomid bug</name>
    <dbReference type="NCBI Taxonomy" id="13249"/>
    <lineage>
        <taxon>Eukaryota</taxon>
        <taxon>Metazoa</taxon>
        <taxon>Ecdysozoa</taxon>
        <taxon>Arthropoda</taxon>
        <taxon>Hexapoda</taxon>
        <taxon>Insecta</taxon>
        <taxon>Pterygota</taxon>
        <taxon>Neoptera</taxon>
        <taxon>Paraneoptera</taxon>
        <taxon>Hemiptera</taxon>
        <taxon>Heteroptera</taxon>
        <taxon>Panheteroptera</taxon>
        <taxon>Cimicomorpha</taxon>
        <taxon>Reduviidae</taxon>
        <taxon>Triatominae</taxon>
        <taxon>Rhodnius</taxon>
    </lineage>
</organism>
<accession>T1H8P9</accession>
<evidence type="ECO:0000313" key="1">
    <source>
        <dbReference type="EnsemblMetazoa" id="RPRC000396-PA"/>
    </source>
</evidence>
<dbReference type="AlphaFoldDB" id="T1H8P9"/>
<evidence type="ECO:0000313" key="2">
    <source>
        <dbReference type="Proteomes" id="UP000015103"/>
    </source>
</evidence>
<keyword evidence="2" id="KW-1185">Reference proteome</keyword>
<dbReference type="EMBL" id="ACPB03010718">
    <property type="status" value="NOT_ANNOTATED_CDS"/>
    <property type="molecule type" value="Genomic_DNA"/>
</dbReference>
<dbReference type="InParanoid" id="T1H8P9"/>
<protein>
    <submittedName>
        <fullName evidence="1">Uncharacterized protein</fullName>
    </submittedName>
</protein>
<sequence length="69" mass="7802">MLARKCGLLGDFNKGTKRSRRFPGRYQKETSTYLASTPFSSEKNTEPMVSPDITYAESSGTFVEHSLRH</sequence>
<proteinExistence type="predicted"/>
<name>T1H8P9_RHOPR</name>
<dbReference type="EnsemblMetazoa" id="RPRC000396-RA">
    <property type="protein sequence ID" value="RPRC000396-PA"/>
    <property type="gene ID" value="RPRC000396"/>
</dbReference>
<dbReference type="HOGENOM" id="CLU_2779029_0_0_1"/>
<dbReference type="EMBL" id="ACPB03010719">
    <property type="status" value="NOT_ANNOTATED_CDS"/>
    <property type="molecule type" value="Genomic_DNA"/>
</dbReference>